<comment type="PTM">
    <text evidence="8">Binds 2 heme c groups covalently per subunit.</text>
</comment>
<comment type="subcellular location">
    <subcellularLocation>
        <location evidence="1">Periplasm</location>
    </subcellularLocation>
</comment>
<feature type="chain" id="PRO_5012024973" evidence="10">
    <location>
        <begin position="26"/>
        <end position="211"/>
    </location>
</feature>
<feature type="binding site" description="axial binding residue" evidence="9">
    <location>
        <position position="140"/>
    </location>
    <ligand>
        <name>heme c</name>
        <dbReference type="ChEBI" id="CHEBI:61717"/>
        <label>2</label>
    </ligand>
    <ligandPart>
        <name>Fe</name>
        <dbReference type="ChEBI" id="CHEBI:18248"/>
    </ligandPart>
</feature>
<keyword evidence="2" id="KW-0813">Transport</keyword>
<sequence>MHLKTIIAKSLLLAPLFIAASVSHAADAEAGKGLYGTCAACHGQAAEGSTAMKAPALAGQSADYLVRQLQYFRSGVRGTAEGDALGAQMRPMAQMLADDAAVENVSAFIAGLPAASPAATVAGDPVQGNKQYQSKCGACHGSAGQGNDALNSPRLVGLGDAYLIRQFENFRKGLRGSHPDDKYGRQMKMMAATLNDQQLKDVAAFLNSKTE</sequence>
<keyword evidence="4 9" id="KW-0479">Metal-binding</keyword>
<keyword evidence="6" id="KW-0249">Electron transport</keyword>
<feature type="signal peptide" evidence="10">
    <location>
        <begin position="1"/>
        <end position="25"/>
    </location>
</feature>
<dbReference type="AlphaFoldDB" id="A0A1M4YUB5"/>
<evidence type="ECO:0000256" key="8">
    <source>
        <dbReference type="PIRSR" id="PIRSR000005-1"/>
    </source>
</evidence>
<evidence type="ECO:0000256" key="6">
    <source>
        <dbReference type="ARBA" id="ARBA00022982"/>
    </source>
</evidence>
<dbReference type="STRING" id="494016.SAMN04487965_1349"/>
<evidence type="ECO:0000256" key="10">
    <source>
        <dbReference type="SAM" id="SignalP"/>
    </source>
</evidence>
<dbReference type="EMBL" id="FQVA01000001">
    <property type="protein sequence ID" value="SHF09343.1"/>
    <property type="molecule type" value="Genomic_DNA"/>
</dbReference>
<dbReference type="GO" id="GO:0020037">
    <property type="term" value="F:heme binding"/>
    <property type="evidence" value="ECO:0007669"/>
    <property type="project" value="InterPro"/>
</dbReference>
<feature type="binding site" description="axial binding residue" evidence="9">
    <location>
        <position position="89"/>
    </location>
    <ligand>
        <name>heme c</name>
        <dbReference type="ChEBI" id="CHEBI:61717"/>
        <label>1</label>
    </ligand>
    <ligandPart>
        <name>Fe</name>
        <dbReference type="ChEBI" id="CHEBI:18248"/>
    </ligandPart>
</feature>
<protein>
    <submittedName>
        <fullName evidence="12">Cytochrome c553</fullName>
    </submittedName>
</protein>
<evidence type="ECO:0000256" key="2">
    <source>
        <dbReference type="ARBA" id="ARBA00022448"/>
    </source>
</evidence>
<dbReference type="PANTHER" id="PTHR33751">
    <property type="entry name" value="CBB3-TYPE CYTOCHROME C OXIDASE SUBUNIT FIXP"/>
    <property type="match status" value="1"/>
</dbReference>
<keyword evidence="5" id="KW-0574">Periplasm</keyword>
<evidence type="ECO:0000313" key="12">
    <source>
        <dbReference type="EMBL" id="SHF09343.1"/>
    </source>
</evidence>
<dbReference type="GO" id="GO:0005506">
    <property type="term" value="F:iron ion binding"/>
    <property type="evidence" value="ECO:0007669"/>
    <property type="project" value="InterPro"/>
</dbReference>
<dbReference type="InterPro" id="IPR050597">
    <property type="entry name" value="Cytochrome_c_Oxidase_Subunit"/>
</dbReference>
<organism evidence="12 13">
    <name type="scientific">Microbulbifer donghaiensis</name>
    <dbReference type="NCBI Taxonomy" id="494016"/>
    <lineage>
        <taxon>Bacteria</taxon>
        <taxon>Pseudomonadati</taxon>
        <taxon>Pseudomonadota</taxon>
        <taxon>Gammaproteobacteria</taxon>
        <taxon>Cellvibrionales</taxon>
        <taxon>Microbulbiferaceae</taxon>
        <taxon>Microbulbifer</taxon>
    </lineage>
</organism>
<feature type="binding site" description="covalent" evidence="8">
    <location>
        <position position="41"/>
    </location>
    <ligand>
        <name>heme c</name>
        <dbReference type="ChEBI" id="CHEBI:61717"/>
        <label>1</label>
    </ligand>
</feature>
<dbReference type="InterPro" id="IPR009056">
    <property type="entry name" value="Cyt_c-like_dom"/>
</dbReference>
<dbReference type="SUPFAM" id="SSF46626">
    <property type="entry name" value="Cytochrome c"/>
    <property type="match status" value="2"/>
</dbReference>
<dbReference type="RefSeq" id="WP_073272963.1">
    <property type="nucleotide sequence ID" value="NZ_FQVA01000001.1"/>
</dbReference>
<dbReference type="InterPro" id="IPR036909">
    <property type="entry name" value="Cyt_c-like_dom_sf"/>
</dbReference>
<feature type="binding site" description="covalent" evidence="8">
    <location>
        <position position="38"/>
    </location>
    <ligand>
        <name>heme c</name>
        <dbReference type="ChEBI" id="CHEBI:61717"/>
        <label>1</label>
    </ligand>
</feature>
<evidence type="ECO:0000313" key="13">
    <source>
        <dbReference type="Proteomes" id="UP000184170"/>
    </source>
</evidence>
<evidence type="ECO:0000256" key="4">
    <source>
        <dbReference type="ARBA" id="ARBA00022723"/>
    </source>
</evidence>
<evidence type="ECO:0000256" key="1">
    <source>
        <dbReference type="ARBA" id="ARBA00004418"/>
    </source>
</evidence>
<feature type="binding site" description="covalent" evidence="8">
    <location>
        <position position="136"/>
    </location>
    <ligand>
        <name>heme c</name>
        <dbReference type="ChEBI" id="CHEBI:61717"/>
        <label>2</label>
    </ligand>
</feature>
<keyword evidence="7 9" id="KW-0408">Iron</keyword>
<evidence type="ECO:0000256" key="7">
    <source>
        <dbReference type="ARBA" id="ARBA00023004"/>
    </source>
</evidence>
<dbReference type="PROSITE" id="PS51007">
    <property type="entry name" value="CYTC"/>
    <property type="match status" value="1"/>
</dbReference>
<evidence type="ECO:0000256" key="9">
    <source>
        <dbReference type="PIRSR" id="PIRSR000005-2"/>
    </source>
</evidence>
<dbReference type="InterPro" id="IPR024167">
    <property type="entry name" value="Cytochrome_c4-like"/>
</dbReference>
<feature type="binding site" description="axial binding residue" evidence="9">
    <location>
        <position position="187"/>
    </location>
    <ligand>
        <name>heme c</name>
        <dbReference type="ChEBI" id="CHEBI:61717"/>
        <label>2</label>
    </ligand>
    <ligandPart>
        <name>Fe</name>
        <dbReference type="ChEBI" id="CHEBI:18248"/>
    </ligandPart>
</feature>
<dbReference type="PIRSF" id="PIRSF000005">
    <property type="entry name" value="Cytochrome_c4"/>
    <property type="match status" value="1"/>
</dbReference>
<proteinExistence type="predicted"/>
<keyword evidence="10" id="KW-0732">Signal</keyword>
<gene>
    <name evidence="12" type="ORF">SAMN04487965_1349</name>
</gene>
<reference evidence="13" key="1">
    <citation type="submission" date="2016-11" db="EMBL/GenBank/DDBJ databases">
        <authorList>
            <person name="Varghese N."/>
            <person name="Submissions S."/>
        </authorList>
    </citation>
    <scope>NUCLEOTIDE SEQUENCE [LARGE SCALE GENOMIC DNA]</scope>
    <source>
        <strain evidence="13">CGMCC 1.7063</strain>
    </source>
</reference>
<evidence type="ECO:0000259" key="11">
    <source>
        <dbReference type="PROSITE" id="PS51007"/>
    </source>
</evidence>
<evidence type="ECO:0000256" key="5">
    <source>
        <dbReference type="ARBA" id="ARBA00022764"/>
    </source>
</evidence>
<keyword evidence="13" id="KW-1185">Reference proteome</keyword>
<dbReference type="GO" id="GO:0009055">
    <property type="term" value="F:electron transfer activity"/>
    <property type="evidence" value="ECO:0007669"/>
    <property type="project" value="InterPro"/>
</dbReference>
<keyword evidence="3 8" id="KW-0349">Heme</keyword>
<name>A0A1M4YUB5_9GAMM</name>
<accession>A0A1M4YUB5</accession>
<dbReference type="Proteomes" id="UP000184170">
    <property type="component" value="Unassembled WGS sequence"/>
</dbReference>
<evidence type="ECO:0000256" key="3">
    <source>
        <dbReference type="ARBA" id="ARBA00022617"/>
    </source>
</evidence>
<feature type="domain" description="Cytochrome c" evidence="11">
    <location>
        <begin position="26"/>
        <end position="210"/>
    </location>
</feature>
<dbReference type="PANTHER" id="PTHR33751:SF9">
    <property type="entry name" value="CYTOCHROME C4"/>
    <property type="match status" value="1"/>
</dbReference>
<dbReference type="Gene3D" id="1.10.760.10">
    <property type="entry name" value="Cytochrome c-like domain"/>
    <property type="match status" value="2"/>
</dbReference>
<feature type="binding site" description="covalent" evidence="8">
    <location>
        <position position="139"/>
    </location>
    <ligand>
        <name>heme c</name>
        <dbReference type="ChEBI" id="CHEBI:61717"/>
        <label>2</label>
    </ligand>
</feature>
<feature type="binding site" description="axial binding residue" evidence="9">
    <location>
        <position position="42"/>
    </location>
    <ligand>
        <name>heme c</name>
        <dbReference type="ChEBI" id="CHEBI:61717"/>
        <label>1</label>
    </ligand>
    <ligandPart>
        <name>Fe</name>
        <dbReference type="ChEBI" id="CHEBI:18248"/>
    </ligandPart>
</feature>
<dbReference type="GO" id="GO:0042597">
    <property type="term" value="C:periplasmic space"/>
    <property type="evidence" value="ECO:0007669"/>
    <property type="project" value="UniProtKB-SubCell"/>
</dbReference>
<dbReference type="Pfam" id="PF00034">
    <property type="entry name" value="Cytochrom_C"/>
    <property type="match status" value="2"/>
</dbReference>
<dbReference type="OrthoDB" id="9773456at2"/>